<keyword evidence="2" id="KW-1185">Reference proteome</keyword>
<sequence>MRVLVPLTDPPEVPPAPAWKAGAVAPVPAALPEAAGVGGAVVRGIGSV</sequence>
<dbReference type="RefSeq" id="WP_345644201.1">
    <property type="nucleotide sequence ID" value="NZ_BAABLY010000025.1"/>
</dbReference>
<accession>A0ABV1JXM8</accession>
<reference evidence="1 2" key="1">
    <citation type="submission" date="2024-03" db="EMBL/GenBank/DDBJ databases">
        <title>Draft genome sequence of Pseudonocardia tropica JCM 19149.</title>
        <authorList>
            <person name="Butdee W."/>
            <person name="Duangmal K."/>
        </authorList>
    </citation>
    <scope>NUCLEOTIDE SEQUENCE [LARGE SCALE GENOMIC DNA]</scope>
    <source>
        <strain evidence="1 2">JCM 19149</strain>
    </source>
</reference>
<name>A0ABV1JXM8_9PSEU</name>
<organism evidence="1 2">
    <name type="scientific">Pseudonocardia tropica</name>
    <dbReference type="NCBI Taxonomy" id="681289"/>
    <lineage>
        <taxon>Bacteria</taxon>
        <taxon>Bacillati</taxon>
        <taxon>Actinomycetota</taxon>
        <taxon>Actinomycetes</taxon>
        <taxon>Pseudonocardiales</taxon>
        <taxon>Pseudonocardiaceae</taxon>
        <taxon>Pseudonocardia</taxon>
    </lineage>
</organism>
<dbReference type="Proteomes" id="UP001464923">
    <property type="component" value="Unassembled WGS sequence"/>
</dbReference>
<evidence type="ECO:0000313" key="2">
    <source>
        <dbReference type="Proteomes" id="UP001464923"/>
    </source>
</evidence>
<protein>
    <submittedName>
        <fullName evidence="1">Uncharacterized protein</fullName>
    </submittedName>
</protein>
<dbReference type="EMBL" id="JBEDNP010000010">
    <property type="protein sequence ID" value="MEQ3540712.1"/>
    <property type="molecule type" value="Genomic_DNA"/>
</dbReference>
<gene>
    <name evidence="1" type="ORF">WHI96_18025</name>
</gene>
<evidence type="ECO:0000313" key="1">
    <source>
        <dbReference type="EMBL" id="MEQ3540712.1"/>
    </source>
</evidence>
<comment type="caution">
    <text evidence="1">The sequence shown here is derived from an EMBL/GenBank/DDBJ whole genome shotgun (WGS) entry which is preliminary data.</text>
</comment>
<proteinExistence type="predicted"/>